<dbReference type="EMBL" id="VLLI01000022">
    <property type="protein sequence ID" value="TWI94051.1"/>
    <property type="molecule type" value="Genomic_DNA"/>
</dbReference>
<comment type="caution">
    <text evidence="1">The sequence shown here is derived from an EMBL/GenBank/DDBJ whole genome shotgun (WGS) entry which is preliminary data.</text>
</comment>
<reference evidence="1 2" key="1">
    <citation type="submission" date="2019-07" db="EMBL/GenBank/DDBJ databases">
        <title>Genomic Encyclopedia of Archaeal and Bacterial Type Strains, Phase II (KMG-II): from individual species to whole genera.</title>
        <authorList>
            <person name="Goeker M."/>
        </authorList>
    </citation>
    <scope>NUCLEOTIDE SEQUENCE [LARGE SCALE GENOMIC DNA]</scope>
    <source>
        <strain evidence="1 2">ATCC BAA-1854</strain>
    </source>
</reference>
<evidence type="ECO:0000313" key="1">
    <source>
        <dbReference type="EMBL" id="TWI94051.1"/>
    </source>
</evidence>
<sequence length="67" mass="7598">MEKKFQLGDVVVMIADGPKMAVEGYALNEDNTESDDYVSVVFYTGDSFKRETFHQDLLLFIDEVESA</sequence>
<gene>
    <name evidence="1" type="ORF">JN11_04868</name>
</gene>
<keyword evidence="2" id="KW-1185">Reference proteome</keyword>
<dbReference type="AlphaFoldDB" id="A0A562TKI5"/>
<organism evidence="1 2">
    <name type="scientific">Mucilaginibacter frigoritolerans</name>
    <dbReference type="NCBI Taxonomy" id="652788"/>
    <lineage>
        <taxon>Bacteria</taxon>
        <taxon>Pseudomonadati</taxon>
        <taxon>Bacteroidota</taxon>
        <taxon>Sphingobacteriia</taxon>
        <taxon>Sphingobacteriales</taxon>
        <taxon>Sphingobacteriaceae</taxon>
        <taxon>Mucilaginibacter</taxon>
    </lineage>
</organism>
<dbReference type="RefSeq" id="WP_144916778.1">
    <property type="nucleotide sequence ID" value="NZ_VLLI01000022.1"/>
</dbReference>
<proteinExistence type="predicted"/>
<dbReference type="OrthoDB" id="1264301at2"/>
<protein>
    <submittedName>
        <fullName evidence="1">Uncharacterized protein YodC (DUF2158 family)</fullName>
    </submittedName>
</protein>
<name>A0A562TKI5_9SPHI</name>
<accession>A0A562TKI5</accession>
<dbReference type="Proteomes" id="UP000317010">
    <property type="component" value="Unassembled WGS sequence"/>
</dbReference>
<evidence type="ECO:0000313" key="2">
    <source>
        <dbReference type="Proteomes" id="UP000317010"/>
    </source>
</evidence>